<evidence type="ECO:0000313" key="1">
    <source>
        <dbReference type="EMBL" id="EMA47351.1"/>
    </source>
</evidence>
<name>M0MNW2_HALMO</name>
<organism evidence="1 2">
    <name type="scientific">Halococcus morrhuae DSM 1307</name>
    <dbReference type="NCBI Taxonomy" id="931277"/>
    <lineage>
        <taxon>Archaea</taxon>
        <taxon>Methanobacteriati</taxon>
        <taxon>Methanobacteriota</taxon>
        <taxon>Stenosarchaea group</taxon>
        <taxon>Halobacteria</taxon>
        <taxon>Halobacteriales</taxon>
        <taxon>Halococcaceae</taxon>
        <taxon>Halococcus</taxon>
    </lineage>
</organism>
<dbReference type="STRING" id="931277.C448_05368"/>
<reference evidence="1 2" key="1">
    <citation type="journal article" date="2014" name="PLoS Genet.">
        <title>Phylogenetically driven sequencing of extremely halophilic archaea reveals strategies for static and dynamic osmo-response.</title>
        <authorList>
            <person name="Becker E.A."/>
            <person name="Seitzer P.M."/>
            <person name="Tritt A."/>
            <person name="Larsen D."/>
            <person name="Krusor M."/>
            <person name="Yao A.I."/>
            <person name="Wu D."/>
            <person name="Madern D."/>
            <person name="Eisen J.A."/>
            <person name="Darling A.E."/>
            <person name="Facciotti M.T."/>
        </authorList>
    </citation>
    <scope>NUCLEOTIDE SEQUENCE [LARGE SCALE GENOMIC DNA]</scope>
    <source>
        <strain evidence="1 2">DSM 1307</strain>
    </source>
</reference>
<keyword evidence="2" id="KW-1185">Reference proteome</keyword>
<sequence length="69" mass="7974">MNSDELRLARSYSGYGRALLPVGERVCFVRLLEPVMEEKSLFGDRFRRDRRNFAVRLDVQILLGAGVCR</sequence>
<accession>M0MNW2</accession>
<comment type="caution">
    <text evidence="1">The sequence shown here is derived from an EMBL/GenBank/DDBJ whole genome shotgun (WGS) entry which is preliminary data.</text>
</comment>
<dbReference type="EMBL" id="AOMC01000077">
    <property type="protein sequence ID" value="EMA47351.1"/>
    <property type="molecule type" value="Genomic_DNA"/>
</dbReference>
<gene>
    <name evidence="1" type="ORF">C448_05368</name>
</gene>
<protein>
    <submittedName>
        <fullName evidence="1">Uncharacterized protein</fullName>
    </submittedName>
</protein>
<dbReference type="AlphaFoldDB" id="M0MNW2"/>
<proteinExistence type="predicted"/>
<evidence type="ECO:0000313" key="2">
    <source>
        <dbReference type="Proteomes" id="UP000011568"/>
    </source>
</evidence>
<dbReference type="Proteomes" id="UP000011568">
    <property type="component" value="Unassembled WGS sequence"/>
</dbReference>